<accession>A0A2J5HZ31</accession>
<keyword evidence="3" id="KW-1185">Reference proteome</keyword>
<reference evidence="3" key="1">
    <citation type="submission" date="2017-12" db="EMBL/GenBank/DDBJ databases">
        <authorList>
            <consortium name="DOE Joint Genome Institute"/>
            <person name="Mondo S.J."/>
            <person name="Kjaerbolling I."/>
            <person name="Vesth T.C."/>
            <person name="Frisvad J.C."/>
            <person name="Nybo J.L."/>
            <person name="Theobald S."/>
            <person name="Kuo A."/>
            <person name="Bowyer P."/>
            <person name="Matsuda Y."/>
            <person name="Lyhne E.K."/>
            <person name="Kogle M.E."/>
            <person name="Clum A."/>
            <person name="Lipzen A."/>
            <person name="Salamov A."/>
            <person name="Ngan C.Y."/>
            <person name="Daum C."/>
            <person name="Chiniquy J."/>
            <person name="Barry K."/>
            <person name="LaButti K."/>
            <person name="Haridas S."/>
            <person name="Simmons B.A."/>
            <person name="Magnuson J.K."/>
            <person name="Mortensen U.H."/>
            <person name="Larsen T.O."/>
            <person name="Grigoriev I.V."/>
            <person name="Baker S.E."/>
            <person name="Andersen M.R."/>
            <person name="Nordberg H.P."/>
            <person name="Cantor M.N."/>
            <person name="Hua S.X."/>
        </authorList>
    </citation>
    <scope>NUCLEOTIDE SEQUENCE [LARGE SCALE GENOMIC DNA]</scope>
    <source>
        <strain evidence="3">IBT 19404</strain>
    </source>
</reference>
<evidence type="ECO:0000313" key="3">
    <source>
        <dbReference type="Proteomes" id="UP000235023"/>
    </source>
</evidence>
<gene>
    <name evidence="2" type="ORF">BDW42DRAFT_192815</name>
</gene>
<dbReference type="Pfam" id="PF00024">
    <property type="entry name" value="PAN_1"/>
    <property type="match status" value="1"/>
</dbReference>
<organism evidence="2 3">
    <name type="scientific">Aspergillus taichungensis</name>
    <dbReference type="NCBI Taxonomy" id="482145"/>
    <lineage>
        <taxon>Eukaryota</taxon>
        <taxon>Fungi</taxon>
        <taxon>Dikarya</taxon>
        <taxon>Ascomycota</taxon>
        <taxon>Pezizomycotina</taxon>
        <taxon>Eurotiomycetes</taxon>
        <taxon>Eurotiomycetidae</taxon>
        <taxon>Eurotiales</taxon>
        <taxon>Aspergillaceae</taxon>
        <taxon>Aspergillus</taxon>
        <taxon>Aspergillus subgen. Circumdati</taxon>
    </lineage>
</organism>
<dbReference type="InterPro" id="IPR003609">
    <property type="entry name" value="Pan_app"/>
</dbReference>
<evidence type="ECO:0000313" key="2">
    <source>
        <dbReference type="EMBL" id="PLN82608.1"/>
    </source>
</evidence>
<dbReference type="AlphaFoldDB" id="A0A2J5HZ31"/>
<proteinExistence type="predicted"/>
<dbReference type="Proteomes" id="UP000235023">
    <property type="component" value="Unassembled WGS sequence"/>
</dbReference>
<dbReference type="SUPFAM" id="SSF57414">
    <property type="entry name" value="Hairpin loop containing domain-like"/>
    <property type="match status" value="1"/>
</dbReference>
<name>A0A2J5HZ31_9EURO</name>
<feature type="domain" description="Apple" evidence="1">
    <location>
        <begin position="120"/>
        <end position="167"/>
    </location>
</feature>
<sequence length="177" mass="19409">MNASSDDFATHAKLAALEQATGAVKQSPNADCSLYLSSLRGCAESEEALQETVRNNQQTIRQPDEEFRDLKDQLNANADADQCKLILPAVCPGLADKENTQDGGGWRFTCKRGPYGAEIRRVKINFNDCLRTCSRESACKGINYYPDSSTCILMKTTEGMGSYIKKDLIGATLLSRV</sequence>
<protein>
    <recommendedName>
        <fullName evidence="1">Apple domain-containing protein</fullName>
    </recommendedName>
</protein>
<evidence type="ECO:0000259" key="1">
    <source>
        <dbReference type="Pfam" id="PF00024"/>
    </source>
</evidence>
<dbReference type="Gene3D" id="3.50.4.10">
    <property type="entry name" value="Hepatocyte Growth Factor"/>
    <property type="match status" value="1"/>
</dbReference>
<dbReference type="EMBL" id="KZ559525">
    <property type="protein sequence ID" value="PLN82608.1"/>
    <property type="molecule type" value="Genomic_DNA"/>
</dbReference>